<evidence type="ECO:0000313" key="4">
    <source>
        <dbReference type="Proteomes" id="UP001499967"/>
    </source>
</evidence>
<dbReference type="SMART" id="SM00422">
    <property type="entry name" value="HTH_MERR"/>
    <property type="match status" value="1"/>
</dbReference>
<dbReference type="EMBL" id="BAAAHP010000196">
    <property type="protein sequence ID" value="GAA0898681.1"/>
    <property type="molecule type" value="Genomic_DNA"/>
</dbReference>
<proteinExistence type="predicted"/>
<dbReference type="PANTHER" id="PTHR30204:SF93">
    <property type="entry name" value="HTH MERR-TYPE DOMAIN-CONTAINING PROTEIN"/>
    <property type="match status" value="1"/>
</dbReference>
<evidence type="ECO:0000259" key="2">
    <source>
        <dbReference type="PROSITE" id="PS50937"/>
    </source>
</evidence>
<dbReference type="SUPFAM" id="SSF46955">
    <property type="entry name" value="Putative DNA-binding domain"/>
    <property type="match status" value="1"/>
</dbReference>
<protein>
    <submittedName>
        <fullName evidence="3">MerR family transcriptional regulator</fullName>
    </submittedName>
</protein>
<dbReference type="PANTHER" id="PTHR30204">
    <property type="entry name" value="REDOX-CYCLING DRUG-SENSING TRANSCRIPTIONAL ACTIVATOR SOXR"/>
    <property type="match status" value="1"/>
</dbReference>
<keyword evidence="4" id="KW-1185">Reference proteome</keyword>
<sequence length="127" mass="14202">MLIGELARRTGVSRRSLRYYEQQGLLRAERDVHGYRRYGPGSVRTVARIRALLGAGLSTDVIRDVLPCVAEGGDPIELELCPDLVRTIRRELAEMDARIDELQSSRSTLAGFLPECRQSGFTGTLRQ</sequence>
<dbReference type="Gene3D" id="1.10.1660.10">
    <property type="match status" value="1"/>
</dbReference>
<feature type="domain" description="HTH merR-type" evidence="2">
    <location>
        <begin position="1"/>
        <end position="68"/>
    </location>
</feature>
<dbReference type="InterPro" id="IPR047057">
    <property type="entry name" value="MerR_fam"/>
</dbReference>
<gene>
    <name evidence="3" type="ORF">GCM10009559_61690</name>
</gene>
<dbReference type="RefSeq" id="WP_343945193.1">
    <property type="nucleotide sequence ID" value="NZ_BAAAHP010000196.1"/>
</dbReference>
<dbReference type="Proteomes" id="UP001499967">
    <property type="component" value="Unassembled WGS sequence"/>
</dbReference>
<evidence type="ECO:0000256" key="1">
    <source>
        <dbReference type="ARBA" id="ARBA00023125"/>
    </source>
</evidence>
<organism evidence="3 4">
    <name type="scientific">Pseudonocardia zijingensis</name>
    <dbReference type="NCBI Taxonomy" id="153376"/>
    <lineage>
        <taxon>Bacteria</taxon>
        <taxon>Bacillati</taxon>
        <taxon>Actinomycetota</taxon>
        <taxon>Actinomycetes</taxon>
        <taxon>Pseudonocardiales</taxon>
        <taxon>Pseudonocardiaceae</taxon>
        <taxon>Pseudonocardia</taxon>
    </lineage>
</organism>
<dbReference type="InterPro" id="IPR009061">
    <property type="entry name" value="DNA-bd_dom_put_sf"/>
</dbReference>
<dbReference type="PRINTS" id="PR00040">
    <property type="entry name" value="HTHMERR"/>
</dbReference>
<dbReference type="PROSITE" id="PS50937">
    <property type="entry name" value="HTH_MERR_2"/>
    <property type="match status" value="1"/>
</dbReference>
<dbReference type="CDD" id="cd01282">
    <property type="entry name" value="HTH_MerR-like_sg3"/>
    <property type="match status" value="1"/>
</dbReference>
<reference evidence="3 4" key="1">
    <citation type="journal article" date="2019" name="Int. J. Syst. Evol. Microbiol.">
        <title>The Global Catalogue of Microorganisms (GCM) 10K type strain sequencing project: providing services to taxonomists for standard genome sequencing and annotation.</title>
        <authorList>
            <consortium name="The Broad Institute Genomics Platform"/>
            <consortium name="The Broad Institute Genome Sequencing Center for Infectious Disease"/>
            <person name="Wu L."/>
            <person name="Ma J."/>
        </authorList>
    </citation>
    <scope>NUCLEOTIDE SEQUENCE [LARGE SCALE GENOMIC DNA]</scope>
    <source>
        <strain evidence="3 4">JCM 11117</strain>
    </source>
</reference>
<keyword evidence="1" id="KW-0238">DNA-binding</keyword>
<name>A0ABN1N9I4_9PSEU</name>
<accession>A0ABN1N9I4</accession>
<dbReference type="Pfam" id="PF13411">
    <property type="entry name" value="MerR_1"/>
    <property type="match status" value="1"/>
</dbReference>
<dbReference type="PROSITE" id="PS00552">
    <property type="entry name" value="HTH_MERR_1"/>
    <property type="match status" value="1"/>
</dbReference>
<evidence type="ECO:0000313" key="3">
    <source>
        <dbReference type="EMBL" id="GAA0898681.1"/>
    </source>
</evidence>
<dbReference type="InterPro" id="IPR000551">
    <property type="entry name" value="MerR-type_HTH_dom"/>
</dbReference>
<comment type="caution">
    <text evidence="3">The sequence shown here is derived from an EMBL/GenBank/DDBJ whole genome shotgun (WGS) entry which is preliminary data.</text>
</comment>